<gene>
    <name evidence="1" type="ORF">Sxan_72170</name>
</gene>
<dbReference type="AlphaFoldDB" id="A0A919LCN0"/>
<accession>A0A919LCN0</accession>
<keyword evidence="2" id="KW-1185">Reference proteome</keyword>
<organism evidence="1 2">
    <name type="scientific">Streptomyces xanthophaeus</name>
    <dbReference type="NCBI Taxonomy" id="67385"/>
    <lineage>
        <taxon>Bacteria</taxon>
        <taxon>Bacillati</taxon>
        <taxon>Actinomycetota</taxon>
        <taxon>Actinomycetes</taxon>
        <taxon>Kitasatosporales</taxon>
        <taxon>Streptomycetaceae</taxon>
        <taxon>Streptomyces</taxon>
    </lineage>
</organism>
<evidence type="ECO:0000313" key="2">
    <source>
        <dbReference type="Proteomes" id="UP000600026"/>
    </source>
</evidence>
<name>A0A919LCN0_9ACTN</name>
<protein>
    <submittedName>
        <fullName evidence="1">Uncharacterized protein</fullName>
    </submittedName>
</protein>
<dbReference type="EMBL" id="BNEE01000006">
    <property type="protein sequence ID" value="GHI89853.1"/>
    <property type="molecule type" value="Genomic_DNA"/>
</dbReference>
<comment type="caution">
    <text evidence="1">The sequence shown here is derived from an EMBL/GenBank/DDBJ whole genome shotgun (WGS) entry which is preliminary data.</text>
</comment>
<reference evidence="1" key="1">
    <citation type="submission" date="2020-09" db="EMBL/GenBank/DDBJ databases">
        <title>Whole genome shotgun sequence of Streptomyces xanthophaeus NBRC 12829.</title>
        <authorList>
            <person name="Komaki H."/>
            <person name="Tamura T."/>
        </authorList>
    </citation>
    <scope>NUCLEOTIDE SEQUENCE</scope>
    <source>
        <strain evidence="1">NBRC 12829</strain>
    </source>
</reference>
<sequence length="87" mass="9210">MRARAVAARNVLRRVARVTRAVWVLRALRAVVLHVRMTGQLLVDAGRPGPFRSTDGTTLTCVDGWAEGASAGSTLIGDSPAGTVRRG</sequence>
<dbReference type="Proteomes" id="UP000600026">
    <property type="component" value="Unassembled WGS sequence"/>
</dbReference>
<proteinExistence type="predicted"/>
<evidence type="ECO:0000313" key="1">
    <source>
        <dbReference type="EMBL" id="GHI89853.1"/>
    </source>
</evidence>